<reference evidence="1 2" key="1">
    <citation type="submission" date="2016-10" db="EMBL/GenBank/DDBJ databases">
        <title>Genome sequence of the ascomycete fungus Penicillium subrubescens.</title>
        <authorList>
            <person name="De Vries R.P."/>
            <person name="Peng M."/>
            <person name="Dilokpimol A."/>
            <person name="Hilden K."/>
            <person name="Makela M.R."/>
            <person name="Grigoriev I."/>
            <person name="Riley R."/>
            <person name="Granchi Z."/>
        </authorList>
    </citation>
    <scope>NUCLEOTIDE SEQUENCE [LARGE SCALE GENOMIC DNA]</scope>
    <source>
        <strain evidence="1 2">CBS 132785</strain>
    </source>
</reference>
<dbReference type="Proteomes" id="UP000186955">
    <property type="component" value="Unassembled WGS sequence"/>
</dbReference>
<protein>
    <submittedName>
        <fullName evidence="1">Uncharacterized protein</fullName>
    </submittedName>
</protein>
<evidence type="ECO:0000313" key="1">
    <source>
        <dbReference type="EMBL" id="OKP10896.1"/>
    </source>
</evidence>
<gene>
    <name evidence="1" type="ORF">PENSUB_3716</name>
</gene>
<dbReference type="EMBL" id="MNBE01000310">
    <property type="protein sequence ID" value="OKP10896.1"/>
    <property type="molecule type" value="Genomic_DNA"/>
</dbReference>
<comment type="caution">
    <text evidence="1">The sequence shown here is derived from an EMBL/GenBank/DDBJ whole genome shotgun (WGS) entry which is preliminary data.</text>
</comment>
<organism evidence="1 2">
    <name type="scientific">Penicillium subrubescens</name>
    <dbReference type="NCBI Taxonomy" id="1316194"/>
    <lineage>
        <taxon>Eukaryota</taxon>
        <taxon>Fungi</taxon>
        <taxon>Dikarya</taxon>
        <taxon>Ascomycota</taxon>
        <taxon>Pezizomycotina</taxon>
        <taxon>Eurotiomycetes</taxon>
        <taxon>Eurotiomycetidae</taxon>
        <taxon>Eurotiales</taxon>
        <taxon>Aspergillaceae</taxon>
        <taxon>Penicillium</taxon>
    </lineage>
</organism>
<proteinExistence type="predicted"/>
<dbReference type="AlphaFoldDB" id="A0A1Q5UEK0"/>
<name>A0A1Q5UEK0_9EURO</name>
<sequence length="289" mass="32127">MPQMDLVSPDSISTLMDGAEFDSLSCTLPELCGLDSLRWEMLDNCNGPLPIESWQTLRQGGLHGSGIPLTAVDAYVSPVSLPQSCKCDEEVSTIVRTLSRADMSHDILQTLRTGVALAERLLTCSTCYDTSKPPRLTVQNVLLVGHLMFEVTAGYQKYVRWLHEYCAELDIKNGMENVYLDSGLGIPSGLNLQLSGGTFRDIVIHGLQTDTENLVVLGKRFEQRQRNRHMAGHETCPSTEGRCRRKECGDAHDPLDICPHDPIGRKLVPCFRIVDEVKEMINQVSEIAR</sequence>
<accession>A0A1Q5UEK0</accession>
<evidence type="ECO:0000313" key="2">
    <source>
        <dbReference type="Proteomes" id="UP000186955"/>
    </source>
</evidence>
<keyword evidence="2" id="KW-1185">Reference proteome</keyword>